<dbReference type="Gene3D" id="1.10.357.10">
    <property type="entry name" value="Tetracycline Repressor, domain 2"/>
    <property type="match status" value="1"/>
</dbReference>
<dbReference type="STRING" id="69960.SAMN05421720_1185"/>
<dbReference type="SUPFAM" id="SSF46689">
    <property type="entry name" value="Homeodomain-like"/>
    <property type="match status" value="1"/>
</dbReference>
<protein>
    <submittedName>
        <fullName evidence="6">DNA-binding transcriptional regulator, AcrR family</fullName>
    </submittedName>
</protein>
<name>A0A1G7H527_9PROT</name>
<keyword evidence="2 4" id="KW-0238">DNA-binding</keyword>
<gene>
    <name evidence="6" type="ORF">SAMN05421720_1185</name>
</gene>
<reference evidence="6 7" key="1">
    <citation type="submission" date="2016-10" db="EMBL/GenBank/DDBJ databases">
        <authorList>
            <person name="de Groot N.N."/>
        </authorList>
    </citation>
    <scope>NUCLEOTIDE SEQUENCE [LARGE SCALE GENOMIC DNA]</scope>
    <source>
        <strain evidence="6 7">ATCC 700224</strain>
    </source>
</reference>
<dbReference type="EMBL" id="FNAP01000018">
    <property type="protein sequence ID" value="SDE95516.1"/>
    <property type="molecule type" value="Genomic_DNA"/>
</dbReference>
<sequence length="194" mass="21351">MGRPRKIDRDKVLDAAEAVVGDVGAAALSIDAVAKAAGITKSGVQYCFGTKQKLIDAMFRRWEAEFDQEVADLVGADPDPITSIRGHIEATMRTDEVENARSAVLMAALLQTPEERQRAQDWYRQRLDDLDVSTDLGRRTRLAFLASEGLFILRCCGLMDVSEAEWASAYKDILEFQASPETGARGERGGARRS</sequence>
<feature type="DNA-binding region" description="H-T-H motif" evidence="4">
    <location>
        <begin position="29"/>
        <end position="48"/>
    </location>
</feature>
<evidence type="ECO:0000256" key="1">
    <source>
        <dbReference type="ARBA" id="ARBA00023015"/>
    </source>
</evidence>
<keyword evidence="1" id="KW-0805">Transcription regulation</keyword>
<evidence type="ECO:0000313" key="7">
    <source>
        <dbReference type="Proteomes" id="UP000199412"/>
    </source>
</evidence>
<dbReference type="Pfam" id="PF00440">
    <property type="entry name" value="TetR_N"/>
    <property type="match status" value="1"/>
</dbReference>
<dbReference type="OrthoDB" id="9809772at2"/>
<evidence type="ECO:0000256" key="3">
    <source>
        <dbReference type="ARBA" id="ARBA00023163"/>
    </source>
</evidence>
<organism evidence="6 7">
    <name type="scientific">Rhodospira trueperi</name>
    <dbReference type="NCBI Taxonomy" id="69960"/>
    <lineage>
        <taxon>Bacteria</taxon>
        <taxon>Pseudomonadati</taxon>
        <taxon>Pseudomonadota</taxon>
        <taxon>Alphaproteobacteria</taxon>
        <taxon>Rhodospirillales</taxon>
        <taxon>Rhodospirillaceae</taxon>
        <taxon>Rhodospira</taxon>
    </lineage>
</organism>
<evidence type="ECO:0000313" key="6">
    <source>
        <dbReference type="EMBL" id="SDE95516.1"/>
    </source>
</evidence>
<dbReference type="InterPro" id="IPR001647">
    <property type="entry name" value="HTH_TetR"/>
</dbReference>
<feature type="domain" description="HTH tetR-type" evidence="5">
    <location>
        <begin position="6"/>
        <end position="66"/>
    </location>
</feature>
<dbReference type="InterPro" id="IPR009057">
    <property type="entry name" value="Homeodomain-like_sf"/>
</dbReference>
<accession>A0A1G7H527</accession>
<proteinExistence type="predicted"/>
<dbReference type="PROSITE" id="PS50977">
    <property type="entry name" value="HTH_TETR_2"/>
    <property type="match status" value="1"/>
</dbReference>
<dbReference type="Pfam" id="PF17937">
    <property type="entry name" value="TetR_C_28"/>
    <property type="match status" value="1"/>
</dbReference>
<dbReference type="AlphaFoldDB" id="A0A1G7H527"/>
<dbReference type="PANTHER" id="PTHR47506">
    <property type="entry name" value="TRANSCRIPTIONAL REGULATORY PROTEIN"/>
    <property type="match status" value="1"/>
</dbReference>
<evidence type="ECO:0000259" key="5">
    <source>
        <dbReference type="PROSITE" id="PS50977"/>
    </source>
</evidence>
<evidence type="ECO:0000256" key="2">
    <source>
        <dbReference type="ARBA" id="ARBA00023125"/>
    </source>
</evidence>
<dbReference type="GO" id="GO:0003677">
    <property type="term" value="F:DNA binding"/>
    <property type="evidence" value="ECO:0007669"/>
    <property type="project" value="UniProtKB-UniRule"/>
</dbReference>
<keyword evidence="3" id="KW-0804">Transcription</keyword>
<dbReference type="PANTHER" id="PTHR47506:SF1">
    <property type="entry name" value="HTH-TYPE TRANSCRIPTIONAL REGULATOR YJDC"/>
    <property type="match status" value="1"/>
</dbReference>
<evidence type="ECO:0000256" key="4">
    <source>
        <dbReference type="PROSITE-ProRule" id="PRU00335"/>
    </source>
</evidence>
<dbReference type="InterPro" id="IPR041479">
    <property type="entry name" value="TetR_CgmR_C"/>
</dbReference>
<dbReference type="Proteomes" id="UP000199412">
    <property type="component" value="Unassembled WGS sequence"/>
</dbReference>
<keyword evidence="7" id="KW-1185">Reference proteome</keyword>